<dbReference type="InterPro" id="IPR036615">
    <property type="entry name" value="Mur_ligase_C_dom_sf"/>
</dbReference>
<dbReference type="Pfam" id="PF02875">
    <property type="entry name" value="Mur_ligase_C"/>
    <property type="match status" value="1"/>
</dbReference>
<proteinExistence type="predicted"/>
<dbReference type="PANTHER" id="PTHR43024:SF1">
    <property type="entry name" value="UDP-N-ACETYLMURAMOYL-TRIPEPTIDE--D-ALANYL-D-ALANINE LIGASE"/>
    <property type="match status" value="1"/>
</dbReference>
<keyword evidence="1 5" id="KW-0436">Ligase</keyword>
<dbReference type="AlphaFoldDB" id="A0A932ZSJ8"/>
<dbReference type="Proteomes" id="UP000752292">
    <property type="component" value="Unassembled WGS sequence"/>
</dbReference>
<protein>
    <submittedName>
        <fullName evidence="5">UDP-N-acetylmuramoyl-tripeptide--D-alanyl-D-alanine ligase</fullName>
    </submittedName>
</protein>
<dbReference type="InterPro" id="IPR004101">
    <property type="entry name" value="Mur_ligase_C"/>
</dbReference>
<dbReference type="InterPro" id="IPR051046">
    <property type="entry name" value="MurCDEF_CellWall_CoF430Synth"/>
</dbReference>
<accession>A0A932ZSJ8</accession>
<reference evidence="5" key="1">
    <citation type="submission" date="2020-07" db="EMBL/GenBank/DDBJ databases">
        <title>Huge and variable diversity of episymbiotic CPR bacteria and DPANN archaea in groundwater ecosystems.</title>
        <authorList>
            <person name="He C.Y."/>
            <person name="Keren R."/>
            <person name="Whittaker M."/>
            <person name="Farag I.F."/>
            <person name="Doudna J."/>
            <person name="Cate J.H.D."/>
            <person name="Banfield J.F."/>
        </authorList>
    </citation>
    <scope>NUCLEOTIDE SEQUENCE</scope>
    <source>
        <strain evidence="5">NC_groundwater_1370_Ag_S-0.2um_69_93</strain>
    </source>
</reference>
<sequence length="150" mass="16320">LEQAEVPKMRLEVRALPRWGRCFLIDDAYNANPASVLQALETAAQLREEGRLFAVLGDMKELGACAPDAHQEVGRAAARAADYLAGVGPMMGHAVEEARRFGLPADRARHFEEPAGAAAWVAGRLRPGDWVLVKGSRSMRMERAAEVLEG</sequence>
<gene>
    <name evidence="5" type="ORF">HY618_02520</name>
</gene>
<feature type="domain" description="Mur ligase C-terminal" evidence="4">
    <location>
        <begin position="10"/>
        <end position="137"/>
    </location>
</feature>
<comment type="caution">
    <text evidence="5">The sequence shown here is derived from an EMBL/GenBank/DDBJ whole genome shotgun (WGS) entry which is preliminary data.</text>
</comment>
<evidence type="ECO:0000256" key="2">
    <source>
        <dbReference type="ARBA" id="ARBA00022741"/>
    </source>
</evidence>
<dbReference type="EMBL" id="JACQRX010000112">
    <property type="protein sequence ID" value="MBI4251307.1"/>
    <property type="molecule type" value="Genomic_DNA"/>
</dbReference>
<organism evidence="5 6">
    <name type="scientific">Tectimicrobiota bacterium</name>
    <dbReference type="NCBI Taxonomy" id="2528274"/>
    <lineage>
        <taxon>Bacteria</taxon>
        <taxon>Pseudomonadati</taxon>
        <taxon>Nitrospinota/Tectimicrobiota group</taxon>
        <taxon>Candidatus Tectimicrobiota</taxon>
    </lineage>
</organism>
<keyword evidence="2" id="KW-0547">Nucleotide-binding</keyword>
<dbReference type="PANTHER" id="PTHR43024">
    <property type="entry name" value="UDP-N-ACETYLMURAMOYL-TRIPEPTIDE--D-ALANYL-D-ALANINE LIGASE"/>
    <property type="match status" value="1"/>
</dbReference>
<dbReference type="GO" id="GO:0005524">
    <property type="term" value="F:ATP binding"/>
    <property type="evidence" value="ECO:0007669"/>
    <property type="project" value="UniProtKB-KW"/>
</dbReference>
<evidence type="ECO:0000313" key="6">
    <source>
        <dbReference type="Proteomes" id="UP000752292"/>
    </source>
</evidence>
<evidence type="ECO:0000313" key="5">
    <source>
        <dbReference type="EMBL" id="MBI4251307.1"/>
    </source>
</evidence>
<name>A0A932ZSJ8_UNCTE</name>
<dbReference type="GO" id="GO:0016881">
    <property type="term" value="F:acid-amino acid ligase activity"/>
    <property type="evidence" value="ECO:0007669"/>
    <property type="project" value="InterPro"/>
</dbReference>
<dbReference type="SUPFAM" id="SSF53244">
    <property type="entry name" value="MurD-like peptide ligases, peptide-binding domain"/>
    <property type="match status" value="1"/>
</dbReference>
<evidence type="ECO:0000256" key="3">
    <source>
        <dbReference type="ARBA" id="ARBA00022840"/>
    </source>
</evidence>
<dbReference type="Gene3D" id="3.90.190.20">
    <property type="entry name" value="Mur ligase, C-terminal domain"/>
    <property type="match status" value="1"/>
</dbReference>
<evidence type="ECO:0000256" key="1">
    <source>
        <dbReference type="ARBA" id="ARBA00022598"/>
    </source>
</evidence>
<keyword evidence="3" id="KW-0067">ATP-binding</keyword>
<feature type="non-terminal residue" evidence="5">
    <location>
        <position position="1"/>
    </location>
</feature>
<evidence type="ECO:0000259" key="4">
    <source>
        <dbReference type="Pfam" id="PF02875"/>
    </source>
</evidence>